<evidence type="ECO:0000256" key="1">
    <source>
        <dbReference type="SAM" id="Phobius"/>
    </source>
</evidence>
<dbReference type="AlphaFoldDB" id="A0A6S6RXW4"/>
<proteinExistence type="predicted"/>
<accession>A0A6S6RXW4</accession>
<reference evidence="2" key="1">
    <citation type="submission" date="2020-01" db="EMBL/GenBank/DDBJ databases">
        <authorList>
            <person name="Meier V. D."/>
            <person name="Meier V D."/>
        </authorList>
    </citation>
    <scope>NUCLEOTIDE SEQUENCE</scope>
    <source>
        <strain evidence="2">HLG_WM_MAG_07</strain>
    </source>
</reference>
<organism evidence="2">
    <name type="scientific">uncultured Thiotrichaceae bacterium</name>
    <dbReference type="NCBI Taxonomy" id="298394"/>
    <lineage>
        <taxon>Bacteria</taxon>
        <taxon>Pseudomonadati</taxon>
        <taxon>Pseudomonadota</taxon>
        <taxon>Gammaproteobacteria</taxon>
        <taxon>Thiotrichales</taxon>
        <taxon>Thiotrichaceae</taxon>
        <taxon>environmental samples</taxon>
    </lineage>
</organism>
<gene>
    <name evidence="2" type="ORF">HELGO_WM27915</name>
</gene>
<sequence length="314" mass="35826">MKSLSYQLPFYSLFLTSPAFAEDGIVHWREYVYLIELAVIGLMALALIVLTMTIFVQKKRSSQLFIDFREEVKQEKAIINATINDMKGKEKQIAYMADMLQKDMHEFSEDARLKKKSRDERLSDYIELEQDSHSADILPLAQDEANSTRADVSFLDETFDILTDVGIDPRTVSADGSVKTQHLGAHAYMTTIKHHQDSAWKKSTDTSKAFTGLLTKVMEQTDKSLNTTSKHREHLKESIAILQADIDRVTNDEDSRSDELIATMTDLEGRIRLLHDYEHNLRSIYSHTLQQLSGYNAPDFVQEIEEVATVKAES</sequence>
<evidence type="ECO:0000313" key="2">
    <source>
        <dbReference type="EMBL" id="CAA6800140.1"/>
    </source>
</evidence>
<protein>
    <submittedName>
        <fullName evidence="2">Uncharacterized protein</fullName>
    </submittedName>
</protein>
<feature type="transmembrane region" description="Helical" evidence="1">
    <location>
        <begin position="31"/>
        <end position="56"/>
    </location>
</feature>
<dbReference type="EMBL" id="CACVAY010000002">
    <property type="protein sequence ID" value="CAA6800140.1"/>
    <property type="molecule type" value="Genomic_DNA"/>
</dbReference>
<keyword evidence="1" id="KW-0472">Membrane</keyword>
<keyword evidence="1" id="KW-0812">Transmembrane</keyword>
<name>A0A6S6RXW4_9GAMM</name>
<keyword evidence="1" id="KW-1133">Transmembrane helix</keyword>